<feature type="compositionally biased region" description="Polar residues" evidence="1">
    <location>
        <begin position="1"/>
        <end position="22"/>
    </location>
</feature>
<feature type="region of interest" description="Disordered" evidence="1">
    <location>
        <begin position="1"/>
        <end position="33"/>
    </location>
</feature>
<evidence type="ECO:0000313" key="3">
    <source>
        <dbReference type="Proteomes" id="UP001642482"/>
    </source>
</evidence>
<reference evidence="2 3" key="1">
    <citation type="submission" date="2024-01" db="EMBL/GenBank/DDBJ databases">
        <authorList>
            <person name="Allen C."/>
            <person name="Tagirdzhanova G."/>
        </authorList>
    </citation>
    <scope>NUCLEOTIDE SEQUENCE [LARGE SCALE GENOMIC DNA]</scope>
</reference>
<comment type="caution">
    <text evidence="2">The sequence shown here is derived from an EMBL/GenBank/DDBJ whole genome shotgun (WGS) entry which is preliminary data.</text>
</comment>
<evidence type="ECO:0000256" key="1">
    <source>
        <dbReference type="SAM" id="MobiDB-lite"/>
    </source>
</evidence>
<accession>A0ABP0BI23</accession>
<gene>
    <name evidence="2" type="ORF">SEUCBS140593_003832</name>
</gene>
<feature type="compositionally biased region" description="Polar residues" evidence="1">
    <location>
        <begin position="247"/>
        <end position="290"/>
    </location>
</feature>
<dbReference type="Proteomes" id="UP001642482">
    <property type="component" value="Unassembled WGS sequence"/>
</dbReference>
<dbReference type="EMBL" id="CAWUHD010000030">
    <property type="protein sequence ID" value="CAK7219265.1"/>
    <property type="molecule type" value="Genomic_DNA"/>
</dbReference>
<keyword evidence="3" id="KW-1185">Reference proteome</keyword>
<sequence>MSSLHETTSTLGKVMTQNSTNDEGPDTRRASNGSMVCNMVSGAHLHVERCSSKGNPKKSVISLVEEGNSQGLQAFENYFGCPSGNGTLATHGDDSILVDAYDSDDESAFSHVSDEELTMESEITDLRSARTNLWEHDIDSGLAVRKVHKAPTPTVDRKATTTIKGMLPTATSVASTASAASAAASTKAKKATKAAKTMARSALASTTTNVGKTEILHRFINGSARAPGQVLTWMSSLSGDKMMPSGRSVSSVYTLPTPRSSGPPSLVSTPPTSRGSSPNASATALASTSDENTDPAEYDAMSAGTLFEPGPFGHLVPIVADGDDNQDQFEIVYHGKENNTPTGNVPGEENVDGFCVLAPMSNNTN</sequence>
<feature type="region of interest" description="Disordered" evidence="1">
    <location>
        <begin position="239"/>
        <end position="295"/>
    </location>
</feature>
<evidence type="ECO:0000313" key="2">
    <source>
        <dbReference type="EMBL" id="CAK7219265.1"/>
    </source>
</evidence>
<proteinExistence type="predicted"/>
<organism evidence="2 3">
    <name type="scientific">Sporothrix eucalyptigena</name>
    <dbReference type="NCBI Taxonomy" id="1812306"/>
    <lineage>
        <taxon>Eukaryota</taxon>
        <taxon>Fungi</taxon>
        <taxon>Dikarya</taxon>
        <taxon>Ascomycota</taxon>
        <taxon>Pezizomycotina</taxon>
        <taxon>Sordariomycetes</taxon>
        <taxon>Sordariomycetidae</taxon>
        <taxon>Ophiostomatales</taxon>
        <taxon>Ophiostomataceae</taxon>
        <taxon>Sporothrix</taxon>
    </lineage>
</organism>
<protein>
    <submittedName>
        <fullName evidence="2">Uncharacterized protein</fullName>
    </submittedName>
</protein>
<name>A0ABP0BI23_9PEZI</name>